<evidence type="ECO:0000313" key="3">
    <source>
        <dbReference type="Proteomes" id="UP000076580"/>
    </source>
</evidence>
<evidence type="ECO:0000256" key="1">
    <source>
        <dbReference type="SAM" id="MobiDB-lite"/>
    </source>
</evidence>
<dbReference type="STRING" id="98403.A0A151GK05"/>
<gene>
    <name evidence="2" type="ORF">DCS_04380</name>
</gene>
<keyword evidence="3" id="KW-1185">Reference proteome</keyword>
<proteinExistence type="predicted"/>
<protein>
    <submittedName>
        <fullName evidence="2">Uncharacterized protein</fullName>
    </submittedName>
</protein>
<accession>A0A151GK05</accession>
<sequence>MLWAVIRLTRTRRTKLVLHVAELLGRRLSFATAAVSGIYAPKPVQRVPIIMSQDPDDEAELESTGPAPSTFLVDHRGFPITTPEQDDEVIHAFIESIDSDAVCRLASRYNHCGPCRRTNLANPISALVSRSTQVPSGFFLERNTRIHVPRILSYGRDVKLSKNGAGTQMFLIADMIPGESLRKNDFLGAPEQHRRVFYSQLIDVLAESRALEFPVIGSLMPNPDGGRGEFSSTVLRQLFTPPSRITSHDSIKTKNGVHTDCQVLDEKCNMDGRCNLAPEKMVCCTSAETSAIGNPKLASCVGHLVRCLEEAIYTFHDIYAPNLYDRAIQDVTSEFLKEHETIVSEHRKQTMSMTNNQLATLKKRISEIMAAVDEERRELNQILAFLRNIPKESRQQLSNSAAGSKRARADMSGQTIDESGDYYERRRMEKEQAIGRMWEKIHDLQVEEIQLKKSIERDTRHCTA</sequence>
<dbReference type="RefSeq" id="XP_040656723.1">
    <property type="nucleotide sequence ID" value="XM_040801690.1"/>
</dbReference>
<dbReference type="EMBL" id="LAYC01000002">
    <property type="protein sequence ID" value="KYK57371.1"/>
    <property type="molecule type" value="Genomic_DNA"/>
</dbReference>
<evidence type="ECO:0000313" key="2">
    <source>
        <dbReference type="EMBL" id="KYK57371.1"/>
    </source>
</evidence>
<reference evidence="2 3" key="1">
    <citation type="journal article" date="2016" name="Sci. Rep.">
        <title>Insights into Adaptations to a Near-Obligate Nematode Endoparasitic Lifestyle from the Finished Genome of Drechmeria coniospora.</title>
        <authorList>
            <person name="Zhang L."/>
            <person name="Zhou Z."/>
            <person name="Guo Q."/>
            <person name="Fokkens L."/>
            <person name="Miskei M."/>
            <person name="Pocsi I."/>
            <person name="Zhang W."/>
            <person name="Chen M."/>
            <person name="Wang L."/>
            <person name="Sun Y."/>
            <person name="Donzelli B.G."/>
            <person name="Gibson D.M."/>
            <person name="Nelson D.R."/>
            <person name="Luo J.G."/>
            <person name="Rep M."/>
            <person name="Liu H."/>
            <person name="Yang S."/>
            <person name="Wang J."/>
            <person name="Krasnoff S.B."/>
            <person name="Xu Y."/>
            <person name="Molnar I."/>
            <person name="Lin M."/>
        </authorList>
    </citation>
    <scope>NUCLEOTIDE SEQUENCE [LARGE SCALE GENOMIC DNA]</scope>
    <source>
        <strain evidence="2 3">ARSEF 6962</strain>
    </source>
</reference>
<dbReference type="GeneID" id="63717023"/>
<comment type="caution">
    <text evidence="2">The sequence shown here is derived from an EMBL/GenBank/DDBJ whole genome shotgun (WGS) entry which is preliminary data.</text>
</comment>
<dbReference type="Proteomes" id="UP000076580">
    <property type="component" value="Chromosome 02"/>
</dbReference>
<dbReference type="AlphaFoldDB" id="A0A151GK05"/>
<organism evidence="2 3">
    <name type="scientific">Drechmeria coniospora</name>
    <name type="common">Nematophagous fungus</name>
    <name type="synonym">Meria coniospora</name>
    <dbReference type="NCBI Taxonomy" id="98403"/>
    <lineage>
        <taxon>Eukaryota</taxon>
        <taxon>Fungi</taxon>
        <taxon>Dikarya</taxon>
        <taxon>Ascomycota</taxon>
        <taxon>Pezizomycotina</taxon>
        <taxon>Sordariomycetes</taxon>
        <taxon>Hypocreomycetidae</taxon>
        <taxon>Hypocreales</taxon>
        <taxon>Ophiocordycipitaceae</taxon>
        <taxon>Drechmeria</taxon>
    </lineage>
</organism>
<dbReference type="InParanoid" id="A0A151GK05"/>
<feature type="region of interest" description="Disordered" evidence="1">
    <location>
        <begin position="394"/>
        <end position="417"/>
    </location>
</feature>
<name>A0A151GK05_DRECN</name>